<organism evidence="2 3">
    <name type="scientific">Priestia megaterium (strain ATCC 12872 / QMB1551)</name>
    <name type="common">Bacillus megaterium</name>
    <dbReference type="NCBI Taxonomy" id="545693"/>
    <lineage>
        <taxon>Bacteria</taxon>
        <taxon>Bacillati</taxon>
        <taxon>Bacillota</taxon>
        <taxon>Bacilli</taxon>
        <taxon>Bacillales</taxon>
        <taxon>Bacillaceae</taxon>
        <taxon>Priestia</taxon>
    </lineage>
</organism>
<dbReference type="HOGENOM" id="CLU_086503_4_0_9"/>
<dbReference type="PANTHER" id="PTHR43233:SF1">
    <property type="entry name" value="FAMILY N-ACETYLTRANSFERASE, PUTATIVE (AFU_ORTHOLOGUE AFUA_6G03350)-RELATED"/>
    <property type="match status" value="1"/>
</dbReference>
<dbReference type="Proteomes" id="UP000000935">
    <property type="component" value="Plasmid pBM500"/>
</dbReference>
<dbReference type="PROSITE" id="PS51186">
    <property type="entry name" value="GNAT"/>
    <property type="match status" value="1"/>
</dbReference>
<sequence length="132" mass="15053">MVIEYKVNASISAKEVADIFKSSGIKRPVNELERIERMIKNSDINLTAWNNQQLIGIARAITDYSYCCYLSDLAIHKDYQNKGIGKELVQRLQDIIGEEVALILLASSVAMDYYPHIGFEKSENAFRIPRKK</sequence>
<accession>D5E3M2</accession>
<dbReference type="EMBL" id="CP001988">
    <property type="protein sequence ID" value="ADE72397.1"/>
    <property type="molecule type" value="Genomic_DNA"/>
</dbReference>
<dbReference type="PANTHER" id="PTHR43233">
    <property type="entry name" value="FAMILY N-ACETYLTRANSFERASE, PUTATIVE (AFU_ORTHOLOGUE AFUA_6G03350)-RELATED"/>
    <property type="match status" value="1"/>
</dbReference>
<protein>
    <submittedName>
        <fullName evidence="2">Acetyltransferase, GNAT family</fullName>
    </submittedName>
</protein>
<dbReference type="CDD" id="cd04301">
    <property type="entry name" value="NAT_SF"/>
    <property type="match status" value="1"/>
</dbReference>
<dbReference type="InterPro" id="IPR016181">
    <property type="entry name" value="Acyl_CoA_acyltransferase"/>
</dbReference>
<dbReference type="GO" id="GO:0016747">
    <property type="term" value="F:acyltransferase activity, transferring groups other than amino-acyl groups"/>
    <property type="evidence" value="ECO:0007669"/>
    <property type="project" value="InterPro"/>
</dbReference>
<name>D5E3M2_PRIM1</name>
<dbReference type="Pfam" id="PF13673">
    <property type="entry name" value="Acetyltransf_10"/>
    <property type="match status" value="1"/>
</dbReference>
<keyword evidence="2" id="KW-0614">Plasmid</keyword>
<dbReference type="RefSeq" id="WP_013060161.1">
    <property type="nucleotide sequence ID" value="NC_014025.1"/>
</dbReference>
<keyword evidence="3" id="KW-1185">Reference proteome</keyword>
<evidence type="ECO:0000313" key="3">
    <source>
        <dbReference type="Proteomes" id="UP000000935"/>
    </source>
</evidence>
<reference evidence="2 3" key="1">
    <citation type="journal article" date="2011" name="J. Bacteriol.">
        <title>Genome sequences of the biotechnologically important Bacillus megaterium strains QM B1551 and DSM319.</title>
        <authorList>
            <person name="Eppinger M."/>
            <person name="Bunk B."/>
            <person name="Johns M.A."/>
            <person name="Edirisinghe J.N."/>
            <person name="Kutumbaka K.K."/>
            <person name="Koenig S.S."/>
            <person name="Huot Creasy H."/>
            <person name="Rosovitz M.J."/>
            <person name="Riley D.R."/>
            <person name="Daugherty S."/>
            <person name="Martin M."/>
            <person name="Elbourne L.D."/>
            <person name="Paulsen I."/>
            <person name="Biedendieck R."/>
            <person name="Braun C."/>
            <person name="Grayburn S."/>
            <person name="Dhingra S."/>
            <person name="Lukyanchuk V."/>
            <person name="Ball B."/>
            <person name="Ul-Qamar R."/>
            <person name="Seibel J."/>
            <person name="Bremer E."/>
            <person name="Jahn D."/>
            <person name="Ravel J."/>
            <person name="Vary P.S."/>
        </authorList>
    </citation>
    <scope>NUCLEOTIDE SEQUENCE [LARGE SCALE GENOMIC DNA]</scope>
    <source>
        <strain evidence="3">ATCC 12872 / QMB1551</strain>
        <plasmid evidence="2">pBM500</plasmid>
    </source>
</reference>
<dbReference type="SUPFAM" id="SSF55729">
    <property type="entry name" value="Acyl-CoA N-acyltransferases (Nat)"/>
    <property type="match status" value="1"/>
</dbReference>
<evidence type="ECO:0000313" key="2">
    <source>
        <dbReference type="EMBL" id="ADE72397.1"/>
    </source>
</evidence>
<geneLocation type="plasmid" evidence="2 3">
    <name>pBM500</name>
</geneLocation>
<feature type="domain" description="N-acetyltransferase" evidence="1">
    <location>
        <begin position="3"/>
        <end position="132"/>
    </location>
</feature>
<dbReference type="InterPro" id="IPR000182">
    <property type="entry name" value="GNAT_dom"/>
</dbReference>
<dbReference type="Gene3D" id="3.40.630.30">
    <property type="match status" value="1"/>
</dbReference>
<evidence type="ECO:0000259" key="1">
    <source>
        <dbReference type="PROSITE" id="PS51186"/>
    </source>
</evidence>
<dbReference type="AlphaFoldDB" id="D5E3M2"/>
<proteinExistence type="predicted"/>
<gene>
    <name evidence="2" type="ordered locus">BMQ_pBM50058</name>
</gene>
<dbReference type="InterPro" id="IPR053144">
    <property type="entry name" value="Acetyltransferase_Butenolide"/>
</dbReference>
<keyword evidence="2" id="KW-0808">Transferase</keyword>
<dbReference type="KEGG" id="bmq:BMQ_pBM50058"/>